<protein>
    <submittedName>
        <fullName evidence="2">N-acetyltransferase</fullName>
    </submittedName>
</protein>
<sequence length="93" mass="10603">MVEIKQGENKFYVGDNQEDSLAEIHFVPTGATKLIVDHTYVSDELRGQGVGEALVKRIVTFAREERKQIIPLCPFAKSQIDQHEEYQDVLEGR</sequence>
<dbReference type="PROSITE" id="PS51729">
    <property type="entry name" value="GNAT_YJDJ"/>
    <property type="match status" value="1"/>
</dbReference>
<dbReference type="EMBL" id="JACSPV010000002">
    <property type="protein sequence ID" value="MBD8003886.1"/>
    <property type="molecule type" value="Genomic_DNA"/>
</dbReference>
<reference evidence="2 3" key="1">
    <citation type="submission" date="2020-08" db="EMBL/GenBank/DDBJ databases">
        <title>A Genomic Blueprint of the Chicken Gut Microbiome.</title>
        <authorList>
            <person name="Gilroy R."/>
            <person name="Ravi A."/>
            <person name="Getino M."/>
            <person name="Pursley I."/>
            <person name="Horton D.L."/>
            <person name="Alikhan N.-F."/>
            <person name="Baker D."/>
            <person name="Gharbi K."/>
            <person name="Hall N."/>
            <person name="Watson M."/>
            <person name="Adriaenssens E.M."/>
            <person name="Foster-Nyarko E."/>
            <person name="Jarju S."/>
            <person name="Secka A."/>
            <person name="Antonio M."/>
            <person name="Oren A."/>
            <person name="Chaudhuri R."/>
            <person name="La Ragione R.M."/>
            <person name="Hildebrand F."/>
            <person name="Pallen M.J."/>
        </authorList>
    </citation>
    <scope>NUCLEOTIDE SEQUENCE [LARGE SCALE GENOMIC DNA]</scope>
    <source>
        <strain evidence="2 3">Sa1BUA2</strain>
    </source>
</reference>
<dbReference type="Gene3D" id="3.40.630.30">
    <property type="match status" value="1"/>
</dbReference>
<dbReference type="Pfam" id="PF14542">
    <property type="entry name" value="Acetyltransf_CG"/>
    <property type="match status" value="1"/>
</dbReference>
<dbReference type="PANTHER" id="PTHR31435">
    <property type="entry name" value="PROTEIN NATD1"/>
    <property type="match status" value="1"/>
</dbReference>
<dbReference type="Proteomes" id="UP000648182">
    <property type="component" value="Unassembled WGS sequence"/>
</dbReference>
<dbReference type="RefSeq" id="WP_191809616.1">
    <property type="nucleotide sequence ID" value="NZ_JACSPV010000002.1"/>
</dbReference>
<organism evidence="2 3">
    <name type="scientific">Bacillus norwichensis</name>
    <dbReference type="NCBI Taxonomy" id="2762217"/>
    <lineage>
        <taxon>Bacteria</taxon>
        <taxon>Bacillati</taxon>
        <taxon>Bacillota</taxon>
        <taxon>Bacilli</taxon>
        <taxon>Bacillales</taxon>
        <taxon>Bacillaceae</taxon>
        <taxon>Bacillus</taxon>
    </lineage>
</organism>
<dbReference type="SUPFAM" id="SSF55729">
    <property type="entry name" value="Acyl-CoA N-acyltransferases (Nat)"/>
    <property type="match status" value="1"/>
</dbReference>
<keyword evidence="3" id="KW-1185">Reference proteome</keyword>
<evidence type="ECO:0000313" key="3">
    <source>
        <dbReference type="Proteomes" id="UP000648182"/>
    </source>
</evidence>
<accession>A0ABR8VGJ0</accession>
<dbReference type="InterPro" id="IPR031165">
    <property type="entry name" value="GNAT_YJDJ"/>
</dbReference>
<evidence type="ECO:0000313" key="2">
    <source>
        <dbReference type="EMBL" id="MBD8003886.1"/>
    </source>
</evidence>
<proteinExistence type="predicted"/>
<name>A0ABR8VGJ0_9BACI</name>
<dbReference type="PANTHER" id="PTHR31435:SF10">
    <property type="entry name" value="BSR4717 PROTEIN"/>
    <property type="match status" value="1"/>
</dbReference>
<evidence type="ECO:0000259" key="1">
    <source>
        <dbReference type="PROSITE" id="PS51729"/>
    </source>
</evidence>
<dbReference type="CDD" id="cd04301">
    <property type="entry name" value="NAT_SF"/>
    <property type="match status" value="1"/>
</dbReference>
<dbReference type="InterPro" id="IPR016181">
    <property type="entry name" value="Acyl_CoA_acyltransferase"/>
</dbReference>
<comment type="caution">
    <text evidence="2">The sequence shown here is derived from an EMBL/GenBank/DDBJ whole genome shotgun (WGS) entry which is preliminary data.</text>
</comment>
<feature type="domain" description="N-acetyltransferase" evidence="1">
    <location>
        <begin position="3"/>
        <end position="91"/>
    </location>
</feature>
<dbReference type="InterPro" id="IPR045057">
    <property type="entry name" value="Gcn5-rel_NAT"/>
</dbReference>
<gene>
    <name evidence="2" type="ORF">H9631_02250</name>
</gene>